<dbReference type="InterPro" id="IPR011042">
    <property type="entry name" value="6-blade_b-propeller_TolB-like"/>
</dbReference>
<dbReference type="Gene3D" id="2.120.10.30">
    <property type="entry name" value="TolB, C-terminal domain"/>
    <property type="match status" value="1"/>
</dbReference>
<keyword evidence="5" id="KW-0325">Glycoprotein</keyword>
<accession>A0A0T6B673</accession>
<evidence type="ECO:0000256" key="5">
    <source>
        <dbReference type="ARBA" id="ARBA00023180"/>
    </source>
</evidence>
<organism evidence="6 7">
    <name type="scientific">Oryctes borbonicus</name>
    <dbReference type="NCBI Taxonomy" id="1629725"/>
    <lineage>
        <taxon>Eukaryota</taxon>
        <taxon>Metazoa</taxon>
        <taxon>Ecdysozoa</taxon>
        <taxon>Arthropoda</taxon>
        <taxon>Hexapoda</taxon>
        <taxon>Insecta</taxon>
        <taxon>Pterygota</taxon>
        <taxon>Neoptera</taxon>
        <taxon>Endopterygota</taxon>
        <taxon>Coleoptera</taxon>
        <taxon>Polyphaga</taxon>
        <taxon>Scarabaeiformia</taxon>
        <taxon>Scarabaeidae</taxon>
        <taxon>Dynastinae</taxon>
        <taxon>Oryctes</taxon>
    </lineage>
</organism>
<dbReference type="OrthoDB" id="6761580at2759"/>
<comment type="similarity">
    <text evidence="2">Belongs to the major royal jelly protein family.</text>
</comment>
<dbReference type="PANTHER" id="PTHR10009:SF7">
    <property type="entry name" value="GH10609P-RELATED"/>
    <property type="match status" value="1"/>
</dbReference>
<keyword evidence="7" id="KW-1185">Reference proteome</keyword>
<evidence type="ECO:0000256" key="3">
    <source>
        <dbReference type="ARBA" id="ARBA00022525"/>
    </source>
</evidence>
<comment type="subcellular location">
    <subcellularLocation>
        <location evidence="1">Secreted</location>
    </subcellularLocation>
</comment>
<comment type="caution">
    <text evidence="6">The sequence shown here is derived from an EMBL/GenBank/DDBJ whole genome shotgun (WGS) entry which is preliminary data.</text>
</comment>
<dbReference type="EMBL" id="LJIG01009652">
    <property type="protein sequence ID" value="KRT82651.1"/>
    <property type="molecule type" value="Genomic_DNA"/>
</dbReference>
<dbReference type="Proteomes" id="UP000051574">
    <property type="component" value="Unassembled WGS sequence"/>
</dbReference>
<evidence type="ECO:0000313" key="6">
    <source>
        <dbReference type="EMBL" id="KRT82651.1"/>
    </source>
</evidence>
<dbReference type="Pfam" id="PF03022">
    <property type="entry name" value="MRJP"/>
    <property type="match status" value="1"/>
</dbReference>
<proteinExistence type="inferred from homology"/>
<reference evidence="6 7" key="1">
    <citation type="submission" date="2015-09" db="EMBL/GenBank/DDBJ databases">
        <title>Draft genome of the scarab beetle Oryctes borbonicus.</title>
        <authorList>
            <person name="Meyer J.M."/>
            <person name="Markov G.V."/>
            <person name="Baskaran P."/>
            <person name="Herrmann M."/>
            <person name="Sommer R.J."/>
            <person name="Roedelsperger C."/>
        </authorList>
    </citation>
    <scope>NUCLEOTIDE SEQUENCE [LARGE SCALE GENOMIC DNA]</scope>
    <source>
        <strain evidence="6">OB123</strain>
        <tissue evidence="6">Whole animal</tissue>
    </source>
</reference>
<evidence type="ECO:0000313" key="7">
    <source>
        <dbReference type="Proteomes" id="UP000051574"/>
    </source>
</evidence>
<keyword evidence="4" id="KW-0732">Signal</keyword>
<protein>
    <submittedName>
        <fullName evidence="6">Uncharacterized protein</fullName>
    </submittedName>
</protein>
<dbReference type="GO" id="GO:0005576">
    <property type="term" value="C:extracellular region"/>
    <property type="evidence" value="ECO:0007669"/>
    <property type="project" value="UniProtKB-SubCell"/>
</dbReference>
<keyword evidence="3" id="KW-0964">Secreted</keyword>
<dbReference type="PANTHER" id="PTHR10009">
    <property type="entry name" value="PROTEIN YELLOW-RELATED"/>
    <property type="match status" value="1"/>
</dbReference>
<dbReference type="AlphaFoldDB" id="A0A0T6B673"/>
<gene>
    <name evidence="6" type="ORF">AMK59_4554</name>
</gene>
<sequence>MDIGPIVPGQDQKLFFHALSSVTENWAFTRSLRNQSLFGEYPWVHPNVFNVYNGTRRSQSAAQAIDRDGISFFGDLSDLTINCWNTATNFGPENIDVVEYNPDTLQFPSGIKFQVIDNPRSGDQELWILTSRLQKVIAGTLNNNETNFRILTIKVADALSDTKCKRGSSYGG</sequence>
<evidence type="ECO:0000256" key="1">
    <source>
        <dbReference type="ARBA" id="ARBA00004613"/>
    </source>
</evidence>
<dbReference type="InterPro" id="IPR017996">
    <property type="entry name" value="MRJP/yellow-related"/>
</dbReference>
<name>A0A0T6B673_9SCAR</name>
<evidence type="ECO:0000256" key="2">
    <source>
        <dbReference type="ARBA" id="ARBA00009127"/>
    </source>
</evidence>
<evidence type="ECO:0000256" key="4">
    <source>
        <dbReference type="ARBA" id="ARBA00022729"/>
    </source>
</evidence>